<dbReference type="RefSeq" id="WP_058988259.1">
    <property type="nucleotide sequence ID" value="NZ_LN606600.1"/>
</dbReference>
<dbReference type="InterPro" id="IPR013785">
    <property type="entry name" value="Aldolase_TIM"/>
</dbReference>
<protein>
    <submittedName>
        <fullName evidence="8">Dihydroorotate oxidase</fullName>
        <ecNumber evidence="8">1.3.3.1</ecNumber>
    </submittedName>
</protein>
<dbReference type="InterPro" id="IPR012135">
    <property type="entry name" value="Dihydroorotate_DH_1_2"/>
</dbReference>
<accession>A0A0U5EVL7</accession>
<dbReference type="Gene3D" id="3.20.20.70">
    <property type="entry name" value="Aldolase class I"/>
    <property type="match status" value="1"/>
</dbReference>
<dbReference type="InterPro" id="IPR005720">
    <property type="entry name" value="Dihydroorotate_DH_cat"/>
</dbReference>
<comment type="cofactor">
    <cofactor evidence="1">
        <name>FMN</name>
        <dbReference type="ChEBI" id="CHEBI:58210"/>
    </cofactor>
</comment>
<evidence type="ECO:0000256" key="1">
    <source>
        <dbReference type="ARBA" id="ARBA00001917"/>
    </source>
</evidence>
<reference evidence="9" key="1">
    <citation type="submission" date="2014-09" db="EMBL/GenBank/DDBJ databases">
        <authorList>
            <person name="Illeghems K.G."/>
        </authorList>
    </citation>
    <scope>NUCLEOTIDE SEQUENCE [LARGE SCALE GENOMIC DNA]</scope>
    <source>
        <strain evidence="9">108B</strain>
    </source>
</reference>
<keyword evidence="3" id="KW-0285">Flavoprotein</keyword>
<dbReference type="EC" id="1.3.3.1" evidence="8"/>
<evidence type="ECO:0000256" key="5">
    <source>
        <dbReference type="ARBA" id="ARBA00022975"/>
    </source>
</evidence>
<comment type="pathway">
    <text evidence="2">Pyrimidine metabolism; UMP biosynthesis via de novo pathway.</text>
</comment>
<evidence type="ECO:0000313" key="9">
    <source>
        <dbReference type="Proteomes" id="UP000056109"/>
    </source>
</evidence>
<dbReference type="SUPFAM" id="SSF51395">
    <property type="entry name" value="FMN-linked oxidoreductases"/>
    <property type="match status" value="1"/>
</dbReference>
<keyword evidence="5" id="KW-0665">Pyrimidine biosynthesis</keyword>
<dbReference type="UniPathway" id="UPA00070"/>
<keyword evidence="9" id="KW-1185">Reference proteome</keyword>
<evidence type="ECO:0000256" key="4">
    <source>
        <dbReference type="ARBA" id="ARBA00022643"/>
    </source>
</evidence>
<evidence type="ECO:0000256" key="6">
    <source>
        <dbReference type="ARBA" id="ARBA00023002"/>
    </source>
</evidence>
<keyword evidence="6 8" id="KW-0560">Oxidoreductase</keyword>
<dbReference type="KEGG" id="asz:ASN_2514"/>
<evidence type="ECO:0000256" key="2">
    <source>
        <dbReference type="ARBA" id="ARBA00004725"/>
    </source>
</evidence>
<evidence type="ECO:0000256" key="3">
    <source>
        <dbReference type="ARBA" id="ARBA00022630"/>
    </source>
</evidence>
<dbReference type="GO" id="GO:0006207">
    <property type="term" value="P:'de novo' pyrimidine nucleobase biosynthetic process"/>
    <property type="evidence" value="ECO:0007669"/>
    <property type="project" value="TreeGrafter"/>
</dbReference>
<dbReference type="GeneID" id="34783528"/>
<dbReference type="PIRSF" id="PIRSF000164">
    <property type="entry name" value="DHO_oxidase"/>
    <property type="match status" value="1"/>
</dbReference>
<evidence type="ECO:0000313" key="8">
    <source>
        <dbReference type="EMBL" id="CEF41802.1"/>
    </source>
</evidence>
<dbReference type="PANTHER" id="PTHR48109:SF3">
    <property type="entry name" value="SLL0744 PROTEIN"/>
    <property type="match status" value="1"/>
</dbReference>
<keyword evidence="4" id="KW-0288">FMN</keyword>
<evidence type="ECO:0000259" key="7">
    <source>
        <dbReference type="Pfam" id="PF01180"/>
    </source>
</evidence>
<organism evidence="8 9">
    <name type="scientific">Acetobacter senegalensis</name>
    <dbReference type="NCBI Taxonomy" id="446692"/>
    <lineage>
        <taxon>Bacteria</taxon>
        <taxon>Pseudomonadati</taxon>
        <taxon>Pseudomonadota</taxon>
        <taxon>Alphaproteobacteria</taxon>
        <taxon>Acetobacterales</taxon>
        <taxon>Acetobacteraceae</taxon>
        <taxon>Acetobacter</taxon>
    </lineage>
</organism>
<dbReference type="AlphaFoldDB" id="A0A0U5EVL7"/>
<dbReference type="InterPro" id="IPR050074">
    <property type="entry name" value="DHO_dehydrogenase"/>
</dbReference>
<dbReference type="NCBIfam" id="NF005741">
    <property type="entry name" value="PRK07565.1"/>
    <property type="match status" value="1"/>
</dbReference>
<dbReference type="Pfam" id="PF01180">
    <property type="entry name" value="DHO_dh"/>
    <property type="match status" value="1"/>
</dbReference>
<dbReference type="PATRIC" id="fig|446692.3.peg.2623"/>
<sequence>MDLTTRYLGLDLKHPVVASASPLTKDLDGILRVVDAGAAAIVMASVYEEDIAREEMAEAALFEMGEESQPEASGYFPSLSYGTPLDARLTVLQRAAERAGVPIIASLNGCTLAGWVDFASKMEQAGAAAIELNFWRVPTDFNESGQEVEALYLTILRAVKARVAIPVSVKLSPFLSAPGNMAKRLAEAGADGLVLFNRFYEPGFNPVSMSIEEDFRFSSSYDLRLPLMWTGLLSGHFSTDFAVSTGVNSGADVIRCMLAGANVTMVTSALLQYGPWHIQTMLEEVRCWMEQKGVESIASVRGRLAARGTPAHQAQFLREEYRSILMTASSQKI</sequence>
<dbReference type="GO" id="GO:0005737">
    <property type="term" value="C:cytoplasm"/>
    <property type="evidence" value="ECO:0007669"/>
    <property type="project" value="InterPro"/>
</dbReference>
<dbReference type="Proteomes" id="UP000056109">
    <property type="component" value="Chromosome I"/>
</dbReference>
<dbReference type="GO" id="GO:0044205">
    <property type="term" value="P:'de novo' UMP biosynthetic process"/>
    <property type="evidence" value="ECO:0007669"/>
    <property type="project" value="UniProtKB-UniPathway"/>
</dbReference>
<name>A0A0U5EVL7_9PROT</name>
<proteinExistence type="predicted"/>
<feature type="domain" description="Dihydroorotate dehydrogenase catalytic" evidence="7">
    <location>
        <begin position="3"/>
        <end position="196"/>
    </location>
</feature>
<dbReference type="PANTHER" id="PTHR48109">
    <property type="entry name" value="DIHYDROOROTATE DEHYDROGENASE (QUINONE), MITOCHONDRIAL-RELATED"/>
    <property type="match status" value="1"/>
</dbReference>
<dbReference type="EMBL" id="LN606600">
    <property type="protein sequence ID" value="CEF41802.1"/>
    <property type="molecule type" value="Genomic_DNA"/>
</dbReference>
<dbReference type="GO" id="GO:0004152">
    <property type="term" value="F:dihydroorotate dehydrogenase activity"/>
    <property type="evidence" value="ECO:0007669"/>
    <property type="project" value="InterPro"/>
</dbReference>
<gene>
    <name evidence="8" type="ORF">ASN_2514</name>
</gene>